<dbReference type="InterPro" id="IPR050126">
    <property type="entry name" value="Ap4A_hydrolase"/>
</dbReference>
<dbReference type="STRING" id="1293891.TMES_01480"/>
<protein>
    <recommendedName>
        <fullName evidence="1">Calcineurin-like phosphoesterase domain-containing protein</fullName>
    </recommendedName>
</protein>
<evidence type="ECO:0000259" key="1">
    <source>
        <dbReference type="Pfam" id="PF00149"/>
    </source>
</evidence>
<dbReference type="Pfam" id="PF00149">
    <property type="entry name" value="Metallophos"/>
    <property type="match status" value="1"/>
</dbReference>
<organism evidence="2 3">
    <name type="scientific">Thalassospira mesophila</name>
    <dbReference type="NCBI Taxonomy" id="1293891"/>
    <lineage>
        <taxon>Bacteria</taxon>
        <taxon>Pseudomonadati</taxon>
        <taxon>Pseudomonadota</taxon>
        <taxon>Alphaproteobacteria</taxon>
        <taxon>Rhodospirillales</taxon>
        <taxon>Thalassospiraceae</taxon>
        <taxon>Thalassospira</taxon>
    </lineage>
</organism>
<dbReference type="PANTHER" id="PTHR42850:SF4">
    <property type="entry name" value="ZINC-DEPENDENT ENDOPOLYPHOSPHATASE"/>
    <property type="match status" value="1"/>
</dbReference>
<proteinExistence type="predicted"/>
<keyword evidence="3" id="KW-1185">Reference proteome</keyword>
<dbReference type="SUPFAM" id="SSF56300">
    <property type="entry name" value="Metallo-dependent phosphatases"/>
    <property type="match status" value="1"/>
</dbReference>
<dbReference type="Gene3D" id="3.60.21.10">
    <property type="match status" value="1"/>
</dbReference>
<name>A0A1Y2L549_9PROT</name>
<evidence type="ECO:0000313" key="2">
    <source>
        <dbReference type="EMBL" id="OSQ40942.1"/>
    </source>
</evidence>
<dbReference type="GO" id="GO:0008803">
    <property type="term" value="F:bis(5'-nucleosyl)-tetraphosphatase (symmetrical) activity"/>
    <property type="evidence" value="ECO:0007669"/>
    <property type="project" value="TreeGrafter"/>
</dbReference>
<dbReference type="CDD" id="cd00144">
    <property type="entry name" value="MPP_PPP_family"/>
    <property type="match status" value="1"/>
</dbReference>
<dbReference type="EMBL" id="JFKA01000001">
    <property type="protein sequence ID" value="OSQ40942.1"/>
    <property type="molecule type" value="Genomic_DNA"/>
</dbReference>
<comment type="caution">
    <text evidence="2">The sequence shown here is derived from an EMBL/GenBank/DDBJ whole genome shotgun (WGS) entry which is preliminary data.</text>
</comment>
<gene>
    <name evidence="2" type="ORF">TMES_01480</name>
</gene>
<dbReference type="InterPro" id="IPR004843">
    <property type="entry name" value="Calcineurin-like_PHP"/>
</dbReference>
<dbReference type="PANTHER" id="PTHR42850">
    <property type="entry name" value="METALLOPHOSPHOESTERASE"/>
    <property type="match status" value="1"/>
</dbReference>
<feature type="domain" description="Calcineurin-like phosphoesterase" evidence="1">
    <location>
        <begin position="14"/>
        <end position="206"/>
    </location>
</feature>
<accession>A0A1Y2L549</accession>
<dbReference type="GO" id="GO:0016791">
    <property type="term" value="F:phosphatase activity"/>
    <property type="evidence" value="ECO:0007669"/>
    <property type="project" value="TreeGrafter"/>
</dbReference>
<evidence type="ECO:0000313" key="3">
    <source>
        <dbReference type="Proteomes" id="UP000193391"/>
    </source>
</evidence>
<sequence length="240" mass="26868">MTFDEAAIPDNVVVYAIGDIHGRADLLERKLAKIRDDEVAVSQQKTVIYLGDLVDRGLQSKHVIDLILAHQDSALQQVWLMGNHEEFMFKFLDDPENNLEWWGYGGAETLLSYNVSVAPGAFNGKKAVKASQDLQSAMADAGHEPFLRGFRDSFEVGDYLFVHAGIDPERPFADQGPETLRWIREPFLSHASPLARVVVHGHTVVEEPVIRVNRVGIDTGAYYSGNLTCLRLEKTGYRFL</sequence>
<dbReference type="Proteomes" id="UP000193391">
    <property type="component" value="Unassembled WGS sequence"/>
</dbReference>
<reference evidence="2 3" key="1">
    <citation type="submission" date="2014-03" db="EMBL/GenBank/DDBJ databases">
        <title>The draft genome sequence of Thalassospira mesophila JCM 18969.</title>
        <authorList>
            <person name="Lai Q."/>
            <person name="Shao Z."/>
        </authorList>
    </citation>
    <scope>NUCLEOTIDE SEQUENCE [LARGE SCALE GENOMIC DNA]</scope>
    <source>
        <strain evidence="2 3">JCM 18969</strain>
    </source>
</reference>
<dbReference type="GO" id="GO:0005737">
    <property type="term" value="C:cytoplasm"/>
    <property type="evidence" value="ECO:0007669"/>
    <property type="project" value="TreeGrafter"/>
</dbReference>
<dbReference type="AlphaFoldDB" id="A0A1Y2L549"/>
<dbReference type="InterPro" id="IPR029052">
    <property type="entry name" value="Metallo-depent_PP-like"/>
</dbReference>
<dbReference type="GO" id="GO:0110154">
    <property type="term" value="P:RNA decapping"/>
    <property type="evidence" value="ECO:0007669"/>
    <property type="project" value="TreeGrafter"/>
</dbReference>